<evidence type="ECO:0000313" key="2">
    <source>
        <dbReference type="EMBL" id="CAL0327881.1"/>
    </source>
</evidence>
<comment type="caution">
    <text evidence="2">The sequence shown here is derived from an EMBL/GenBank/DDBJ whole genome shotgun (WGS) entry which is preliminary data.</text>
</comment>
<dbReference type="AlphaFoldDB" id="A0AAV1Y1H8"/>
<feature type="compositionally biased region" description="Basic and acidic residues" evidence="1">
    <location>
        <begin position="44"/>
        <end position="62"/>
    </location>
</feature>
<proteinExistence type="predicted"/>
<dbReference type="Proteomes" id="UP001497480">
    <property type="component" value="Unassembled WGS sequence"/>
</dbReference>
<accession>A0AAV1Y1H8</accession>
<feature type="compositionally biased region" description="Basic and acidic residues" evidence="1">
    <location>
        <begin position="111"/>
        <end position="130"/>
    </location>
</feature>
<protein>
    <submittedName>
        <fullName evidence="2">Uncharacterized protein</fullName>
    </submittedName>
</protein>
<feature type="compositionally biased region" description="Basic and acidic residues" evidence="1">
    <location>
        <begin position="75"/>
        <end position="88"/>
    </location>
</feature>
<reference evidence="2 3" key="1">
    <citation type="submission" date="2024-03" db="EMBL/GenBank/DDBJ databases">
        <authorList>
            <person name="Martinez-Hernandez J."/>
        </authorList>
    </citation>
    <scope>NUCLEOTIDE SEQUENCE [LARGE SCALE GENOMIC DNA]</scope>
</reference>
<dbReference type="EMBL" id="CAXHTB010000020">
    <property type="protein sequence ID" value="CAL0327881.1"/>
    <property type="molecule type" value="Genomic_DNA"/>
</dbReference>
<gene>
    <name evidence="2" type="ORF">LLUT_LOCUS28941</name>
</gene>
<evidence type="ECO:0000313" key="3">
    <source>
        <dbReference type="Proteomes" id="UP001497480"/>
    </source>
</evidence>
<organism evidence="2 3">
    <name type="scientific">Lupinus luteus</name>
    <name type="common">European yellow lupine</name>
    <dbReference type="NCBI Taxonomy" id="3873"/>
    <lineage>
        <taxon>Eukaryota</taxon>
        <taxon>Viridiplantae</taxon>
        <taxon>Streptophyta</taxon>
        <taxon>Embryophyta</taxon>
        <taxon>Tracheophyta</taxon>
        <taxon>Spermatophyta</taxon>
        <taxon>Magnoliopsida</taxon>
        <taxon>eudicotyledons</taxon>
        <taxon>Gunneridae</taxon>
        <taxon>Pentapetalae</taxon>
        <taxon>rosids</taxon>
        <taxon>fabids</taxon>
        <taxon>Fabales</taxon>
        <taxon>Fabaceae</taxon>
        <taxon>Papilionoideae</taxon>
        <taxon>50 kb inversion clade</taxon>
        <taxon>genistoids sensu lato</taxon>
        <taxon>core genistoids</taxon>
        <taxon>Genisteae</taxon>
        <taxon>Lupinus</taxon>
    </lineage>
</organism>
<name>A0AAV1Y1H8_LUPLU</name>
<sequence length="259" mass="29220">MGYDSLLQKETDEHVKIAPESKMVGVIDKETNNHDSTENFQRVRNVDDDSFRDNLHDKDHGDWLIVSRRKRQSKPKTDRKSFGHDPRGYDNPFTTRGAFSHNQGKSGSYGHARDKQEVHQKRPHNEDPSSGHEGTNLIVKEGKKLSSDVDDTGLVEEASRSKFTAKNKAKGSNNIHRPGSIGFGMYSMMPVRMVSPNHLQFIEDYNAEPPDNNPIETNIDDCIVLSIHNEENMDLVPESQGTMMKEDEGQDTLMLLGSS</sequence>
<feature type="compositionally biased region" description="Basic and acidic residues" evidence="1">
    <location>
        <begin position="27"/>
        <end position="37"/>
    </location>
</feature>
<evidence type="ECO:0000256" key="1">
    <source>
        <dbReference type="SAM" id="MobiDB-lite"/>
    </source>
</evidence>
<keyword evidence="3" id="KW-1185">Reference proteome</keyword>
<feature type="region of interest" description="Disordered" evidence="1">
    <location>
        <begin position="26"/>
        <end position="136"/>
    </location>
</feature>